<keyword evidence="9" id="KW-1185">Reference proteome</keyword>
<dbReference type="Gene3D" id="3.30.420.10">
    <property type="entry name" value="Ribonuclease H-like superfamily/Ribonuclease H"/>
    <property type="match status" value="1"/>
</dbReference>
<dbReference type="InterPro" id="IPR043128">
    <property type="entry name" value="Rev_trsase/Diguanyl_cyclase"/>
</dbReference>
<dbReference type="SUPFAM" id="SSF56672">
    <property type="entry name" value="DNA/RNA polymerases"/>
    <property type="match status" value="2"/>
</dbReference>
<protein>
    <submittedName>
        <fullName evidence="8">Retrovirus-related Pol polyprotein from transposon 17.6</fullName>
        <ecNumber evidence="8">1.4.3.1</ecNumber>
    </submittedName>
</protein>
<dbReference type="CDD" id="cd01647">
    <property type="entry name" value="RT_LTR"/>
    <property type="match status" value="1"/>
</dbReference>
<gene>
    <name evidence="8" type="ORF">KK1_020787</name>
</gene>
<dbReference type="InterPro" id="IPR043502">
    <property type="entry name" value="DNA/RNA_pol_sf"/>
</dbReference>
<evidence type="ECO:0000256" key="4">
    <source>
        <dbReference type="ARBA" id="ARBA00022759"/>
    </source>
</evidence>
<keyword evidence="6" id="KW-0695">RNA-directed DNA polymerase</keyword>
<dbReference type="FunFam" id="3.30.70.270:FF:000020">
    <property type="entry name" value="Transposon Tf2-6 polyprotein-like Protein"/>
    <property type="match status" value="1"/>
</dbReference>
<evidence type="ECO:0000256" key="5">
    <source>
        <dbReference type="ARBA" id="ARBA00022801"/>
    </source>
</evidence>
<dbReference type="InterPro" id="IPR036397">
    <property type="entry name" value="RNaseH_sf"/>
</dbReference>
<dbReference type="PANTHER" id="PTHR48475:SF2">
    <property type="entry name" value="RIBONUCLEASE H"/>
    <property type="match status" value="1"/>
</dbReference>
<dbReference type="Pfam" id="PF17919">
    <property type="entry name" value="RT_RNaseH_2"/>
    <property type="match status" value="1"/>
</dbReference>
<dbReference type="Pfam" id="PF17917">
    <property type="entry name" value="RT_RNaseH"/>
    <property type="match status" value="1"/>
</dbReference>
<evidence type="ECO:0000256" key="2">
    <source>
        <dbReference type="ARBA" id="ARBA00022695"/>
    </source>
</evidence>
<dbReference type="InterPro" id="IPR041373">
    <property type="entry name" value="RT_RNaseH"/>
</dbReference>
<dbReference type="InterPro" id="IPR041577">
    <property type="entry name" value="RT_RNaseH_2"/>
</dbReference>
<dbReference type="Gene3D" id="3.30.70.270">
    <property type="match status" value="2"/>
</dbReference>
<feature type="domain" description="Reverse transcriptase" evidence="7">
    <location>
        <begin position="1"/>
        <end position="122"/>
    </location>
</feature>
<dbReference type="EC" id="1.4.3.1" evidence="8"/>
<dbReference type="Proteomes" id="UP000075243">
    <property type="component" value="Chromosome 1"/>
</dbReference>
<dbReference type="Gene3D" id="3.10.10.10">
    <property type="entry name" value="HIV Type 1 Reverse Transcriptase, subunit A, domain 1"/>
    <property type="match status" value="1"/>
</dbReference>
<name>A0A151UBG2_CAJCA</name>
<dbReference type="GO" id="GO:0003964">
    <property type="term" value="F:RNA-directed DNA polymerase activity"/>
    <property type="evidence" value="ECO:0007669"/>
    <property type="project" value="UniProtKB-KW"/>
</dbReference>
<keyword evidence="4" id="KW-0255">Endonuclease</keyword>
<evidence type="ECO:0000256" key="6">
    <source>
        <dbReference type="ARBA" id="ARBA00022918"/>
    </source>
</evidence>
<dbReference type="Gramene" id="C.cajan_20187.t">
    <property type="protein sequence ID" value="C.cajan_20187.t.cds1"/>
    <property type="gene ID" value="C.cajan_20187"/>
</dbReference>
<dbReference type="Pfam" id="PF00078">
    <property type="entry name" value="RVT_1"/>
    <property type="match status" value="1"/>
</dbReference>
<dbReference type="CDD" id="cd09279">
    <property type="entry name" value="RNase_HI_like"/>
    <property type="match status" value="1"/>
</dbReference>
<dbReference type="PROSITE" id="PS50878">
    <property type="entry name" value="RT_POL"/>
    <property type="match status" value="1"/>
</dbReference>
<organism evidence="8 9">
    <name type="scientific">Cajanus cajan</name>
    <name type="common">Pigeon pea</name>
    <name type="synonym">Cajanus indicus</name>
    <dbReference type="NCBI Taxonomy" id="3821"/>
    <lineage>
        <taxon>Eukaryota</taxon>
        <taxon>Viridiplantae</taxon>
        <taxon>Streptophyta</taxon>
        <taxon>Embryophyta</taxon>
        <taxon>Tracheophyta</taxon>
        <taxon>Spermatophyta</taxon>
        <taxon>Magnoliopsida</taxon>
        <taxon>eudicotyledons</taxon>
        <taxon>Gunneridae</taxon>
        <taxon>Pentapetalae</taxon>
        <taxon>rosids</taxon>
        <taxon>fabids</taxon>
        <taxon>Fabales</taxon>
        <taxon>Fabaceae</taxon>
        <taxon>Papilionoideae</taxon>
        <taxon>50 kb inversion clade</taxon>
        <taxon>NPAAA clade</taxon>
        <taxon>indigoferoid/millettioid clade</taxon>
        <taxon>Phaseoleae</taxon>
        <taxon>Cajanus</taxon>
    </lineage>
</organism>
<keyword evidence="8" id="KW-0560">Oxidoreductase</keyword>
<evidence type="ECO:0000259" key="7">
    <source>
        <dbReference type="PROSITE" id="PS50878"/>
    </source>
</evidence>
<keyword evidence="2" id="KW-0548">Nucleotidyltransferase</keyword>
<evidence type="ECO:0000313" key="8">
    <source>
        <dbReference type="EMBL" id="KYP76541.1"/>
    </source>
</evidence>
<dbReference type="GO" id="GO:0004519">
    <property type="term" value="F:endonuclease activity"/>
    <property type="evidence" value="ECO:0007669"/>
    <property type="project" value="UniProtKB-KW"/>
</dbReference>
<keyword evidence="3" id="KW-0540">Nuclease</keyword>
<dbReference type="InterPro" id="IPR000477">
    <property type="entry name" value="RT_dom"/>
</dbReference>
<dbReference type="GO" id="GO:0003676">
    <property type="term" value="F:nucleic acid binding"/>
    <property type="evidence" value="ECO:0007669"/>
    <property type="project" value="InterPro"/>
</dbReference>
<dbReference type="GO" id="GO:0008445">
    <property type="term" value="F:D-aspartate oxidase activity"/>
    <property type="evidence" value="ECO:0007669"/>
    <property type="project" value="UniProtKB-EC"/>
</dbReference>
<accession>A0A151UBG2</accession>
<keyword evidence="1" id="KW-0808">Transferase</keyword>
<dbReference type="EMBL" id="CM003603">
    <property type="protein sequence ID" value="KYP76541.1"/>
    <property type="molecule type" value="Genomic_DNA"/>
</dbReference>
<keyword evidence="5" id="KW-0378">Hydrolase</keyword>
<evidence type="ECO:0000256" key="3">
    <source>
        <dbReference type="ARBA" id="ARBA00022722"/>
    </source>
</evidence>
<dbReference type="GO" id="GO:0016787">
    <property type="term" value="F:hydrolase activity"/>
    <property type="evidence" value="ECO:0007669"/>
    <property type="project" value="UniProtKB-KW"/>
</dbReference>
<dbReference type="InterPro" id="IPR012337">
    <property type="entry name" value="RNaseH-like_sf"/>
</dbReference>
<evidence type="ECO:0000256" key="1">
    <source>
        <dbReference type="ARBA" id="ARBA00022679"/>
    </source>
</evidence>
<proteinExistence type="predicted"/>
<sequence>MVISVSFLDAYSGYNQIPMYQPDEGKTAFITDSANFCYKVMPFGLKNAGATYQRLMDNIFRQHIGKCMEVYVDDMVIKSTSTNNHIRDLGKIFDEVRRHHMRLNPAKCTFGVAGGKFLGFMLSRRGIEANPDKCQAIVNMRSPRNVKEVQRLAGRIASLARFLPCMADKSRPIMSLLKKTTKFQWTEECESSFQNFKTVLTASPLLAKPDPQLDMIIYIAVSDKAISTALVQERTEQRPIYFISRVLQEAEIRYQHLEKTVLALVHTARRLHHYFQSHKIVVKTDSPIVKVLRKPELVGRMVAWSIELSQFDIRFEPRGSIKAQCMADFINEFSPELPPEPCLWALHVDGSSNRQGSGAGVILEGPGSIVIEQSLRFSFKASNNQAEYEALLAGLRLANDLGIKRVKCWSDSQVVTGQVNDKFQIKEPTDKAISTALVQERTEQRPIYFISRVLQEAEIRYQHLEKTVLALVHTARRLHHYFQSHKIVVKTDSPIVKVLRKPELAGRMVAWSIELSQFDIRFKPRGSIKAQCMADFRKKANGRSPINPSDSTYSTKY</sequence>
<dbReference type="PANTHER" id="PTHR48475">
    <property type="entry name" value="RIBONUCLEASE H"/>
    <property type="match status" value="1"/>
</dbReference>
<evidence type="ECO:0000313" key="9">
    <source>
        <dbReference type="Proteomes" id="UP000075243"/>
    </source>
</evidence>
<dbReference type="SUPFAM" id="SSF53098">
    <property type="entry name" value="Ribonuclease H-like"/>
    <property type="match status" value="1"/>
</dbReference>
<dbReference type="AlphaFoldDB" id="A0A151UBG2"/>
<reference evidence="8 9" key="1">
    <citation type="journal article" date="2012" name="Nat. Biotechnol.">
        <title>Draft genome sequence of pigeonpea (Cajanus cajan), an orphan legume crop of resource-poor farmers.</title>
        <authorList>
            <person name="Varshney R.K."/>
            <person name="Chen W."/>
            <person name="Li Y."/>
            <person name="Bharti A.K."/>
            <person name="Saxena R.K."/>
            <person name="Schlueter J.A."/>
            <person name="Donoghue M.T."/>
            <person name="Azam S."/>
            <person name="Fan G."/>
            <person name="Whaley A.M."/>
            <person name="Farmer A.D."/>
            <person name="Sheridan J."/>
            <person name="Iwata A."/>
            <person name="Tuteja R."/>
            <person name="Penmetsa R.V."/>
            <person name="Wu W."/>
            <person name="Upadhyaya H.D."/>
            <person name="Yang S.P."/>
            <person name="Shah T."/>
            <person name="Saxena K.B."/>
            <person name="Michael T."/>
            <person name="McCombie W.R."/>
            <person name="Yang B."/>
            <person name="Zhang G."/>
            <person name="Yang H."/>
            <person name="Wang J."/>
            <person name="Spillane C."/>
            <person name="Cook D.R."/>
            <person name="May G.D."/>
            <person name="Xu X."/>
            <person name="Jackson S.A."/>
        </authorList>
    </citation>
    <scope>NUCLEOTIDE SEQUENCE [LARGE SCALE GENOMIC DNA]</scope>
    <source>
        <strain evidence="9">cv. Asha</strain>
    </source>
</reference>